<evidence type="ECO:0000313" key="3">
    <source>
        <dbReference type="Proteomes" id="UP000276133"/>
    </source>
</evidence>
<feature type="region of interest" description="Disordered" evidence="1">
    <location>
        <begin position="169"/>
        <end position="195"/>
    </location>
</feature>
<name>A0A3M7SXJ2_BRAPC</name>
<feature type="compositionally biased region" description="Basic and acidic residues" evidence="1">
    <location>
        <begin position="138"/>
        <end position="148"/>
    </location>
</feature>
<gene>
    <name evidence="2" type="ORF">BpHYR1_051223</name>
</gene>
<evidence type="ECO:0000313" key="2">
    <source>
        <dbReference type="EMBL" id="RNA40405.1"/>
    </source>
</evidence>
<evidence type="ECO:0000256" key="1">
    <source>
        <dbReference type="SAM" id="MobiDB-lite"/>
    </source>
</evidence>
<proteinExistence type="predicted"/>
<dbReference type="AlphaFoldDB" id="A0A3M7SXJ2"/>
<comment type="caution">
    <text evidence="2">The sequence shown here is derived from an EMBL/GenBank/DDBJ whole genome shotgun (WGS) entry which is preliminary data.</text>
</comment>
<protein>
    <submittedName>
        <fullName evidence="2">Uncharacterized protein</fullName>
    </submittedName>
</protein>
<dbReference type="Proteomes" id="UP000276133">
    <property type="component" value="Unassembled WGS sequence"/>
</dbReference>
<feature type="region of interest" description="Disordered" evidence="1">
    <location>
        <begin position="122"/>
        <end position="153"/>
    </location>
</feature>
<accession>A0A3M7SXJ2</accession>
<organism evidence="2 3">
    <name type="scientific">Brachionus plicatilis</name>
    <name type="common">Marine rotifer</name>
    <name type="synonym">Brachionus muelleri</name>
    <dbReference type="NCBI Taxonomy" id="10195"/>
    <lineage>
        <taxon>Eukaryota</taxon>
        <taxon>Metazoa</taxon>
        <taxon>Spiralia</taxon>
        <taxon>Gnathifera</taxon>
        <taxon>Rotifera</taxon>
        <taxon>Eurotatoria</taxon>
        <taxon>Monogononta</taxon>
        <taxon>Pseudotrocha</taxon>
        <taxon>Ploima</taxon>
        <taxon>Brachionidae</taxon>
        <taxon>Brachionus</taxon>
    </lineage>
</organism>
<keyword evidence="3" id="KW-1185">Reference proteome</keyword>
<dbReference type="OrthoDB" id="10618571at2759"/>
<dbReference type="EMBL" id="REGN01000644">
    <property type="protein sequence ID" value="RNA40405.1"/>
    <property type="molecule type" value="Genomic_DNA"/>
</dbReference>
<feature type="compositionally biased region" description="Low complexity" evidence="1">
    <location>
        <begin position="122"/>
        <end position="131"/>
    </location>
</feature>
<reference evidence="2 3" key="1">
    <citation type="journal article" date="2018" name="Sci. Rep.">
        <title>Genomic signatures of local adaptation to the degree of environmental predictability in rotifers.</title>
        <authorList>
            <person name="Franch-Gras L."/>
            <person name="Hahn C."/>
            <person name="Garcia-Roger E.M."/>
            <person name="Carmona M.J."/>
            <person name="Serra M."/>
            <person name="Gomez A."/>
        </authorList>
    </citation>
    <scope>NUCLEOTIDE SEQUENCE [LARGE SCALE GENOMIC DNA]</scope>
    <source>
        <strain evidence="2">HYR1</strain>
    </source>
</reference>
<feature type="compositionally biased region" description="Acidic residues" evidence="1">
    <location>
        <begin position="173"/>
        <end position="192"/>
    </location>
</feature>
<sequence>MGQLEQALETQFKDQTHMVAKVINSTTGFLTAKGTEAGAMLSTILANADSGIQGVMNETEKTTVKVTRTVTEQVLSGGQLTQITKIVNADGSQAPPAFQDFINNIATDSKQVKTGTTLTTTTTTVDQTSHTVNEQEESEKREDEKRESISSQAEQVVNRVINAAVEIVNQDEAGGDEREEEKESETNVEIEEQSTVTTSTTKIVLNGDHALDQVQSEFFKQGKQSAQEVVSKLNMNDQVEIASN</sequence>